<evidence type="ECO:0000313" key="8">
    <source>
        <dbReference type="EMBL" id="TQN45702.1"/>
    </source>
</evidence>
<dbReference type="CDD" id="cd11304">
    <property type="entry name" value="Cadherin_repeat"/>
    <property type="match status" value="2"/>
</dbReference>
<dbReference type="GO" id="GO:0005886">
    <property type="term" value="C:plasma membrane"/>
    <property type="evidence" value="ECO:0007669"/>
    <property type="project" value="TreeGrafter"/>
</dbReference>
<dbReference type="PANTHER" id="PTHR24028">
    <property type="entry name" value="CADHERIN-87A"/>
    <property type="match status" value="1"/>
</dbReference>
<dbReference type="InterPro" id="IPR006644">
    <property type="entry name" value="Cadg"/>
</dbReference>
<dbReference type="PRINTS" id="PR00205">
    <property type="entry name" value="CADHERIN"/>
</dbReference>
<dbReference type="GO" id="GO:0005509">
    <property type="term" value="F:calcium ion binding"/>
    <property type="evidence" value="ECO:0007669"/>
    <property type="project" value="InterPro"/>
</dbReference>
<dbReference type="GO" id="GO:0007156">
    <property type="term" value="P:homophilic cell adhesion via plasma membrane adhesion molecules"/>
    <property type="evidence" value="ECO:0007669"/>
    <property type="project" value="InterPro"/>
</dbReference>
<dbReference type="InterPro" id="IPR014755">
    <property type="entry name" value="Cu-Rt/internalin_Ig-like"/>
</dbReference>
<dbReference type="PROSITE" id="PS50268">
    <property type="entry name" value="CADHERIN_2"/>
    <property type="match status" value="2"/>
</dbReference>
<dbReference type="InterPro" id="IPR002126">
    <property type="entry name" value="Cadherin-like_dom"/>
</dbReference>
<dbReference type="InterPro" id="IPR015919">
    <property type="entry name" value="Cadherin-like_sf"/>
</dbReference>
<keyword evidence="3 6" id="KW-0732">Signal</keyword>
<comment type="caution">
    <text evidence="8">The sequence shown here is derived from an EMBL/GenBank/DDBJ whole genome shotgun (WGS) entry which is preliminary data.</text>
</comment>
<dbReference type="InterPro" id="IPR050174">
    <property type="entry name" value="Protocadherin/Cadherin-CA"/>
</dbReference>
<feature type="signal peptide" evidence="6">
    <location>
        <begin position="1"/>
        <end position="32"/>
    </location>
</feature>
<evidence type="ECO:0000259" key="7">
    <source>
        <dbReference type="PROSITE" id="PS50268"/>
    </source>
</evidence>
<name>A0A543PNR5_9MICO</name>
<reference evidence="8 9" key="1">
    <citation type="submission" date="2019-06" db="EMBL/GenBank/DDBJ databases">
        <title>Sequencing the genomes of 1000 actinobacteria strains.</title>
        <authorList>
            <person name="Klenk H.-P."/>
        </authorList>
    </citation>
    <scope>NUCLEOTIDE SEQUENCE [LARGE SCALE GENOMIC DNA]</scope>
    <source>
        <strain evidence="8 9">DSM 21776</strain>
    </source>
</reference>
<dbReference type="PANTHER" id="PTHR24028:SF316">
    <property type="entry name" value="NEURAL-CADHERIN-LIKE"/>
    <property type="match status" value="1"/>
</dbReference>
<comment type="subcellular location">
    <subcellularLocation>
        <location evidence="1">Membrane</location>
        <topology evidence="1">Single-pass membrane protein</topology>
    </subcellularLocation>
</comment>
<dbReference type="InterPro" id="IPR032812">
    <property type="entry name" value="SbsA_Ig"/>
</dbReference>
<dbReference type="Gene3D" id="2.60.40.60">
    <property type="entry name" value="Cadherins"/>
    <property type="match status" value="2"/>
</dbReference>
<gene>
    <name evidence="8" type="ORF">FHX52_2402</name>
</gene>
<sequence length="1715" mass="168066">MSRVSALLSRIAAACAVLLVAALLAPAGSASAAPVAGEMSYACALKSNGLLRAVTSLSECKGNETKVTVKPGPDIFCIQPSGSTRLATKPKDCKPPATALMLPPASGTVYFCAALPSGTLRYVTGPGQCLTGEVQVQVTPNDAAPRVTSTSPADGSTHVATNVSPTVTFSEPVTATVGSFSFACDGTPVPFSLSGSPGSTLTLNPTGSLPQGAACTVTTYAAGISDVDTLDPPDNPVANSTFSFTTDAAPSLVSSAPVGGATGVATSTNIVLTFSEPVDVASGAFTLSCGGPDLPFAVTGSHTATVTVNPDADLPQTATCSLTAPAASITDVDAGDPPDALTVPIDITFTTLDAAPSVTSTTPGDGAANVATTADVKVTFSEPVTLAADAFTLVCGGNAVTTTPSTSDNTTFTFAPTSDLTAGDSCTGTVDKTKVTDKDTVDPPDNPVADYSFGFTVDSPPAVASTDPADNAKNVPAGKVLTVTFTEPVTVTKASFVLTCNGNPVDYALGGTDTAVTLTPSSDLPGTATCTLKVVATEVHDVDSGDPPDTMTADKTVTFTTVDTAPSVVSTSPADGATDVSSGAKITVTFSEPVTADSGAFSLACPTPTTQTFTLSGSGTAVWTLTPDANLPVATVCTLKITGSKIHDVDTVDPPDEMVSDVTAQFTTATNSAPTDLSLSASTVAENQPSGTAVGTFSTTDPDPGDTFTYALATGIGDTDNGSFTIVGNELRTAASFDFETKSSYSIHVRTTDSAGGFFEKTFTITVTDVNEAPTDIALSNSSVPENKPSGTVVGTLSTTDPDAGDTFTYSLVAGTGSADNASFTISGSSLQTAGPFDFETKAAYSVRVRSTDSGGLTFEKAFTITVTNVNEAPVVVGDSYSGAIGNTLAVRGVTATGPSTTLTGALPLANDSDPEGDPISVVPGTVTTTGGGTATINADGTFSYLPGVGDVSQTDTFTYTVTDGQLTSTGTISIAIGADRVWWINAAAPAGGDGRSTAPFASLAPVNGAGGSGDADGPGDYLFVYAAAGSYAGGLALEANQRLYGEKYGLTIGGTTLVPAGATAPTITNAGGNGVTLAGGVDVQGVAIANASADGIHGDNITTATIGENVTVSGSGQDGVDLTGAATGSVGVGATITGSTARSVNVSNRSGGTTTFSGPITGPEIVLSGNTGATVAFTKALAISSGADSAFSATGGGTVTASDTTSTLTSTTGSTVVVENTTIGGTGLKFKSVSANGAANGIRLNNTGSSGGLTVVGGGNTSLGGNASGGTIQNTTGAGVSLTSTSAVSLNNLTVSGTPNSSGVLGTQVNGFSFTNGTVTNSGLTSKGAADSNIAFTSGAASANVTGAVSVSNSSLTNAYQHGVHIQNQSGTISSLHLDNNAITSTSSTATSAGNGIFLQVNGSAGAAASVASGTVSGNAVTGFPSGGGIIALVGNESPAAVPSATFGTGAGASAVAISGNRVAGASTALPMGTRCIQVFLTGRATGFADVTNNGTVGSPLGLNKGNCIDVAVDGAAQLTSQITGNVVKPQTQLSGTYGVTGGSDKHDYGVAGSLDSAVLKANVSNNTVSSTTGVGIYFIANSTGTSNLKVQNNSVAAPTDLVARPGIRVDSGTSSGTAVNTTVCLTISGNTVAGATDGTNTYPGIGLRKQGSVATTNTFGITGLAPSPATGAQMEAYVAGQNPASASGTFGTGGAANISATGFNFVSCTMPAF</sequence>
<dbReference type="InterPro" id="IPR006626">
    <property type="entry name" value="PbH1"/>
</dbReference>
<proteinExistence type="predicted"/>
<dbReference type="Pfam" id="PF17963">
    <property type="entry name" value="Big_9"/>
    <property type="match status" value="1"/>
</dbReference>
<dbReference type="EMBL" id="VFQF01000002">
    <property type="protein sequence ID" value="TQN45702.1"/>
    <property type="molecule type" value="Genomic_DNA"/>
</dbReference>
<feature type="domain" description="Cadherin" evidence="7">
    <location>
        <begin position="776"/>
        <end position="876"/>
    </location>
</feature>
<dbReference type="Pfam" id="PF13205">
    <property type="entry name" value="Big_5"/>
    <property type="match status" value="5"/>
</dbReference>
<dbReference type="SMART" id="SM00710">
    <property type="entry name" value="PbH1"/>
    <property type="match status" value="8"/>
</dbReference>
<dbReference type="SMART" id="SM00112">
    <property type="entry name" value="CA"/>
    <property type="match status" value="2"/>
</dbReference>
<feature type="chain" id="PRO_5022068558" evidence="6">
    <location>
        <begin position="33"/>
        <end position="1715"/>
    </location>
</feature>
<dbReference type="Pfam" id="PF00028">
    <property type="entry name" value="Cadherin"/>
    <property type="match status" value="2"/>
</dbReference>
<protein>
    <submittedName>
        <fullName evidence="8">Cadherin domain-containing protein</fullName>
    </submittedName>
</protein>
<dbReference type="SUPFAM" id="SSF49313">
    <property type="entry name" value="Cadherin-like"/>
    <property type="match status" value="2"/>
</dbReference>
<evidence type="ECO:0000256" key="4">
    <source>
        <dbReference type="ARBA" id="ARBA00022989"/>
    </source>
</evidence>
<keyword evidence="4" id="KW-1133">Transmembrane helix</keyword>
<accession>A0A543PNR5</accession>
<dbReference type="Gene3D" id="2.60.40.3710">
    <property type="match status" value="3"/>
</dbReference>
<keyword evidence="2" id="KW-0812">Transmembrane</keyword>
<evidence type="ECO:0000256" key="5">
    <source>
        <dbReference type="ARBA" id="ARBA00023180"/>
    </source>
</evidence>
<feature type="domain" description="Cadherin" evidence="7">
    <location>
        <begin position="676"/>
        <end position="776"/>
    </location>
</feature>
<evidence type="ECO:0000256" key="3">
    <source>
        <dbReference type="ARBA" id="ARBA00022729"/>
    </source>
</evidence>
<evidence type="ECO:0000313" key="9">
    <source>
        <dbReference type="Proteomes" id="UP000320085"/>
    </source>
</evidence>
<dbReference type="SMART" id="SM00736">
    <property type="entry name" value="CADG"/>
    <property type="match status" value="2"/>
</dbReference>
<evidence type="ECO:0000256" key="2">
    <source>
        <dbReference type="ARBA" id="ARBA00022692"/>
    </source>
</evidence>
<dbReference type="RefSeq" id="WP_141822312.1">
    <property type="nucleotide sequence ID" value="NZ_BAAAQC010000010.1"/>
</dbReference>
<dbReference type="OrthoDB" id="5112730at2"/>
<keyword evidence="5" id="KW-0325">Glycoprotein</keyword>
<evidence type="ECO:0000256" key="1">
    <source>
        <dbReference type="ARBA" id="ARBA00004167"/>
    </source>
</evidence>
<dbReference type="Gene3D" id="2.60.40.1220">
    <property type="match status" value="1"/>
</dbReference>
<keyword evidence="4" id="KW-0472">Membrane</keyword>
<organism evidence="8 9">
    <name type="scientific">Humibacillus xanthopallidus</name>
    <dbReference type="NCBI Taxonomy" id="412689"/>
    <lineage>
        <taxon>Bacteria</taxon>
        <taxon>Bacillati</taxon>
        <taxon>Actinomycetota</taxon>
        <taxon>Actinomycetes</taxon>
        <taxon>Micrococcales</taxon>
        <taxon>Intrasporangiaceae</taxon>
        <taxon>Humibacillus</taxon>
    </lineage>
</organism>
<dbReference type="Proteomes" id="UP000320085">
    <property type="component" value="Unassembled WGS sequence"/>
</dbReference>
<evidence type="ECO:0000256" key="6">
    <source>
        <dbReference type="SAM" id="SignalP"/>
    </source>
</evidence>